<keyword evidence="6 11" id="KW-0413">Isomerase</keyword>
<dbReference type="Pfam" id="PF00408">
    <property type="entry name" value="PGM_PMM_IV"/>
    <property type="match status" value="1"/>
</dbReference>
<dbReference type="InterPro" id="IPR016066">
    <property type="entry name" value="A-D-PHexomutase_CS"/>
</dbReference>
<dbReference type="SUPFAM" id="SSF53738">
    <property type="entry name" value="Phosphoglucomutase, first 3 domains"/>
    <property type="match status" value="3"/>
</dbReference>
<comment type="cofactor">
    <cofactor evidence="1">
        <name>Mg(2+)</name>
        <dbReference type="ChEBI" id="CHEBI:18420"/>
    </cofactor>
</comment>
<evidence type="ECO:0000313" key="11">
    <source>
        <dbReference type="EMBL" id="VAW88199.1"/>
    </source>
</evidence>
<dbReference type="HAMAP" id="MF_01554_B">
    <property type="entry name" value="GlmM_B"/>
    <property type="match status" value="1"/>
</dbReference>
<evidence type="ECO:0000256" key="4">
    <source>
        <dbReference type="ARBA" id="ARBA00022723"/>
    </source>
</evidence>
<feature type="domain" description="Alpha-D-phosphohexomutase C-terminal" evidence="7">
    <location>
        <begin position="378"/>
        <end position="444"/>
    </location>
</feature>
<dbReference type="FunFam" id="3.40.120.10:FF:000003">
    <property type="entry name" value="Phosphoglucosamine mutase"/>
    <property type="match status" value="1"/>
</dbReference>
<dbReference type="FunFam" id="3.40.120.10:FF:000001">
    <property type="entry name" value="Phosphoglucosamine mutase"/>
    <property type="match status" value="1"/>
</dbReference>
<evidence type="ECO:0000256" key="6">
    <source>
        <dbReference type="ARBA" id="ARBA00023235"/>
    </source>
</evidence>
<comment type="similarity">
    <text evidence="2">Belongs to the phosphohexose mutase family.</text>
</comment>
<dbReference type="PROSITE" id="PS00710">
    <property type="entry name" value="PGM_PMM"/>
    <property type="match status" value="1"/>
</dbReference>
<dbReference type="InterPro" id="IPR005845">
    <property type="entry name" value="A-D-PHexomutase_a/b/a-II"/>
</dbReference>
<feature type="domain" description="Alpha-D-phosphohexomutase alpha/beta/alpha" evidence="9">
    <location>
        <begin position="162"/>
        <end position="259"/>
    </location>
</feature>
<dbReference type="Pfam" id="PF02879">
    <property type="entry name" value="PGM_PMM_II"/>
    <property type="match status" value="1"/>
</dbReference>
<evidence type="ECO:0000256" key="1">
    <source>
        <dbReference type="ARBA" id="ARBA00001946"/>
    </source>
</evidence>
<dbReference type="GO" id="GO:0004615">
    <property type="term" value="F:phosphomannomutase activity"/>
    <property type="evidence" value="ECO:0007669"/>
    <property type="project" value="TreeGrafter"/>
</dbReference>
<evidence type="ECO:0000259" key="8">
    <source>
        <dbReference type="Pfam" id="PF02878"/>
    </source>
</evidence>
<dbReference type="PANTHER" id="PTHR42946:SF1">
    <property type="entry name" value="PHOSPHOGLUCOMUTASE (ALPHA-D-GLUCOSE-1,6-BISPHOSPHATE-DEPENDENT)"/>
    <property type="match status" value="1"/>
</dbReference>
<dbReference type="InterPro" id="IPR005844">
    <property type="entry name" value="A-D-PHexomutase_a/b/a-I"/>
</dbReference>
<dbReference type="NCBIfam" id="TIGR01455">
    <property type="entry name" value="glmM"/>
    <property type="match status" value="1"/>
</dbReference>
<dbReference type="InterPro" id="IPR006352">
    <property type="entry name" value="GlmM_bact"/>
</dbReference>
<keyword evidence="5" id="KW-0460">Magnesium</keyword>
<dbReference type="FunFam" id="3.30.310.50:FF:000001">
    <property type="entry name" value="Phosphoglucosamine mutase"/>
    <property type="match status" value="1"/>
</dbReference>
<dbReference type="Gene3D" id="3.40.120.10">
    <property type="entry name" value="Alpha-D-Glucose-1,6-Bisphosphate, subunit A, domain 3"/>
    <property type="match status" value="3"/>
</dbReference>
<dbReference type="InterPro" id="IPR050060">
    <property type="entry name" value="Phosphoglucosamine_mutase"/>
</dbReference>
<dbReference type="NCBIfam" id="NF008139">
    <property type="entry name" value="PRK10887.1"/>
    <property type="match status" value="1"/>
</dbReference>
<protein>
    <submittedName>
        <fullName evidence="11">Phosphoglucosamine mutase</fullName>
        <ecNumber evidence="11">5.4.2.10</ecNumber>
    </submittedName>
</protein>
<dbReference type="InterPro" id="IPR016055">
    <property type="entry name" value="A-D-PHexomutase_a/b/a-I/II/III"/>
</dbReference>
<evidence type="ECO:0000259" key="7">
    <source>
        <dbReference type="Pfam" id="PF00408"/>
    </source>
</evidence>
<reference evidence="11" key="1">
    <citation type="submission" date="2018-06" db="EMBL/GenBank/DDBJ databases">
        <authorList>
            <person name="Zhirakovskaya E."/>
        </authorList>
    </citation>
    <scope>NUCLEOTIDE SEQUENCE</scope>
</reference>
<evidence type="ECO:0000256" key="3">
    <source>
        <dbReference type="ARBA" id="ARBA00022553"/>
    </source>
</evidence>
<dbReference type="GO" id="GO:0005975">
    <property type="term" value="P:carbohydrate metabolic process"/>
    <property type="evidence" value="ECO:0007669"/>
    <property type="project" value="InterPro"/>
</dbReference>
<dbReference type="GO" id="GO:0009252">
    <property type="term" value="P:peptidoglycan biosynthetic process"/>
    <property type="evidence" value="ECO:0007669"/>
    <property type="project" value="TreeGrafter"/>
</dbReference>
<feature type="domain" description="Alpha-D-phosphohexomutase alpha/beta/alpha" evidence="10">
    <location>
        <begin position="263"/>
        <end position="368"/>
    </location>
</feature>
<dbReference type="GO" id="GO:0008966">
    <property type="term" value="F:phosphoglucosamine mutase activity"/>
    <property type="evidence" value="ECO:0007669"/>
    <property type="project" value="UniProtKB-EC"/>
</dbReference>
<keyword evidence="3" id="KW-0597">Phosphoprotein</keyword>
<gene>
    <name evidence="11" type="ORF">MNBD_GAMMA16-956</name>
</gene>
<dbReference type="PANTHER" id="PTHR42946">
    <property type="entry name" value="PHOSPHOHEXOSE MUTASE"/>
    <property type="match status" value="1"/>
</dbReference>
<dbReference type="EMBL" id="UOFO01000142">
    <property type="protein sequence ID" value="VAW88199.1"/>
    <property type="molecule type" value="Genomic_DNA"/>
</dbReference>
<dbReference type="EC" id="5.4.2.10" evidence="11"/>
<proteinExistence type="inferred from homology"/>
<organism evidence="11">
    <name type="scientific">hydrothermal vent metagenome</name>
    <dbReference type="NCBI Taxonomy" id="652676"/>
    <lineage>
        <taxon>unclassified sequences</taxon>
        <taxon>metagenomes</taxon>
        <taxon>ecological metagenomes</taxon>
    </lineage>
</organism>
<name>A0A3B0ZQ45_9ZZZZ</name>
<sequence length="457" mass="48869">MNTEVKKRYFGTDGIRGKVGEAPISAEFMLRLGWAVGRVLAVTKSGRGKVVIGKDTRISGYMFESALQAGLSSAGVDVRLLGPMPTPAIAYLTRTLHAQAGIVISASHNPFYDNGIKFFSAAGGKLADNVELDIESELEQSMEVVDSASLGKSRRIVDAAGRYIEFCKSTIPSMMELKGLKIVIDCAHGATYHVSPSVFKELGAEVIEMGVAPDGLNINKNCGSTSPAELQKKVLEVGADVGIALDGDGDRVIMVDADGVIVDGDELLYIIACSRADNNKGSPIVVGTLMSNLGLEHALAKLDIKLLRANVGDRYVLELLKQNNAYLGGESSGHIICLDRTTTGDGTVAALQVLVAMIDKGLSLKDLKGGMVKCPQCLVNVRTEQKFNYTESSLVMAAKQEIEAVLGRRGRVLLRASGTEPVIRVMVEGDDSQEVRSLAHQLAENVELGYQKENESL</sequence>
<evidence type="ECO:0000259" key="10">
    <source>
        <dbReference type="Pfam" id="PF02880"/>
    </source>
</evidence>
<dbReference type="Gene3D" id="3.30.310.50">
    <property type="entry name" value="Alpha-D-phosphohexomutase, C-terminal domain"/>
    <property type="match status" value="1"/>
</dbReference>
<dbReference type="GO" id="GO:0005829">
    <property type="term" value="C:cytosol"/>
    <property type="evidence" value="ECO:0007669"/>
    <property type="project" value="TreeGrafter"/>
</dbReference>
<accession>A0A3B0ZQ45</accession>
<dbReference type="InterPro" id="IPR005841">
    <property type="entry name" value="Alpha-D-phosphohexomutase_SF"/>
</dbReference>
<dbReference type="InterPro" id="IPR005843">
    <property type="entry name" value="A-D-PHexomutase_C"/>
</dbReference>
<dbReference type="InterPro" id="IPR005846">
    <property type="entry name" value="A-D-PHexomutase_a/b/a-III"/>
</dbReference>
<dbReference type="SUPFAM" id="SSF55957">
    <property type="entry name" value="Phosphoglucomutase, C-terminal domain"/>
    <property type="match status" value="1"/>
</dbReference>
<dbReference type="Pfam" id="PF02880">
    <property type="entry name" value="PGM_PMM_III"/>
    <property type="match status" value="1"/>
</dbReference>
<dbReference type="GO" id="GO:0000287">
    <property type="term" value="F:magnesium ion binding"/>
    <property type="evidence" value="ECO:0007669"/>
    <property type="project" value="InterPro"/>
</dbReference>
<dbReference type="GO" id="GO:0006048">
    <property type="term" value="P:UDP-N-acetylglucosamine biosynthetic process"/>
    <property type="evidence" value="ECO:0007669"/>
    <property type="project" value="TreeGrafter"/>
</dbReference>
<evidence type="ECO:0000259" key="9">
    <source>
        <dbReference type="Pfam" id="PF02879"/>
    </source>
</evidence>
<dbReference type="InterPro" id="IPR036900">
    <property type="entry name" value="A-D-PHexomutase_C_sf"/>
</dbReference>
<dbReference type="PRINTS" id="PR00509">
    <property type="entry name" value="PGMPMM"/>
</dbReference>
<evidence type="ECO:0000256" key="5">
    <source>
        <dbReference type="ARBA" id="ARBA00022842"/>
    </source>
</evidence>
<feature type="domain" description="Alpha-D-phosphohexomutase alpha/beta/alpha" evidence="8">
    <location>
        <begin position="8"/>
        <end position="141"/>
    </location>
</feature>
<dbReference type="AlphaFoldDB" id="A0A3B0ZQ45"/>
<evidence type="ECO:0000256" key="2">
    <source>
        <dbReference type="ARBA" id="ARBA00010231"/>
    </source>
</evidence>
<dbReference type="CDD" id="cd05802">
    <property type="entry name" value="GlmM"/>
    <property type="match status" value="1"/>
</dbReference>
<keyword evidence="4" id="KW-0479">Metal-binding</keyword>
<dbReference type="Pfam" id="PF02878">
    <property type="entry name" value="PGM_PMM_I"/>
    <property type="match status" value="1"/>
</dbReference>